<dbReference type="AlphaFoldDB" id="A0A0M3IP77"/>
<evidence type="ECO:0000259" key="1">
    <source>
        <dbReference type="Pfam" id="PF00753"/>
    </source>
</evidence>
<feature type="domain" description="Metallo-beta-lactamase" evidence="1">
    <location>
        <begin position="129"/>
        <end position="250"/>
    </location>
</feature>
<dbReference type="InterPro" id="IPR050698">
    <property type="entry name" value="MBL"/>
</dbReference>
<reference evidence="3" key="1">
    <citation type="submission" date="2017-02" db="UniProtKB">
        <authorList>
            <consortium name="WormBaseParasite"/>
        </authorList>
    </citation>
    <scope>IDENTIFICATION</scope>
</reference>
<dbReference type="GO" id="GO:0005847">
    <property type="term" value="C:mRNA cleavage and polyadenylation specificity factor complex"/>
    <property type="evidence" value="ECO:0007669"/>
    <property type="project" value="TreeGrafter"/>
</dbReference>
<dbReference type="PANTHER" id="PTHR11203:SF11">
    <property type="entry name" value="CLEAVAGE AND POLYADENYLATION SPECIFICITY FACTOR SUBUNIT 3"/>
    <property type="match status" value="1"/>
</dbReference>
<dbReference type="GO" id="GO:0004521">
    <property type="term" value="F:RNA endonuclease activity"/>
    <property type="evidence" value="ECO:0007669"/>
    <property type="project" value="TreeGrafter"/>
</dbReference>
<dbReference type="GO" id="GO:0004534">
    <property type="term" value="F:5'-3' RNA exonuclease activity"/>
    <property type="evidence" value="ECO:0007669"/>
    <property type="project" value="TreeGrafter"/>
</dbReference>
<keyword evidence="2" id="KW-1185">Reference proteome</keyword>
<dbReference type="Pfam" id="PF00753">
    <property type="entry name" value="Lactamase_B"/>
    <property type="match status" value="2"/>
</dbReference>
<evidence type="ECO:0000313" key="2">
    <source>
        <dbReference type="Proteomes" id="UP000036681"/>
    </source>
</evidence>
<evidence type="ECO:0000313" key="3">
    <source>
        <dbReference type="WBParaSite" id="ALUE_0002055501-mRNA-1"/>
    </source>
</evidence>
<sequence length="286" mass="32776">MEKEQSARVFNRSVGEFQLDCGIHPGMSGVDALPFVDFVDCEELDLLLVRIFWKLLVVAVTHFHLDHCGAVPWLLEKTAFRGRCFMTHATKAIYRMLIGDYLKVSKYGGGSDNRLLYTEEDLEKSMEKIEVTHFHLDHCGAVPWLLEKTAFRGRCFMTHATKAIYRMLIGDYLKVSKYGGGSDNRLLYTEEDLEKSMEKIEVIDFHEQKEVNGIKFWCYVAGHVLGACMFMIEIAGVRVLYTGDFSRLEDRHLCAAELPTVSPDVLICESTYGTQVHEGREEREKR</sequence>
<name>A0A0M3IP77_ASCLU</name>
<dbReference type="WBParaSite" id="ALUE_0002055501-mRNA-1">
    <property type="protein sequence ID" value="ALUE_0002055501-mRNA-1"/>
    <property type="gene ID" value="ALUE_0002055501"/>
</dbReference>
<proteinExistence type="predicted"/>
<dbReference type="GO" id="GO:0006398">
    <property type="term" value="P:mRNA 3'-end processing by stem-loop binding and cleavage"/>
    <property type="evidence" value="ECO:0007669"/>
    <property type="project" value="TreeGrafter"/>
</dbReference>
<organism evidence="2 3">
    <name type="scientific">Ascaris lumbricoides</name>
    <name type="common">Giant roundworm</name>
    <dbReference type="NCBI Taxonomy" id="6252"/>
    <lineage>
        <taxon>Eukaryota</taxon>
        <taxon>Metazoa</taxon>
        <taxon>Ecdysozoa</taxon>
        <taxon>Nematoda</taxon>
        <taxon>Chromadorea</taxon>
        <taxon>Rhabditida</taxon>
        <taxon>Spirurina</taxon>
        <taxon>Ascaridomorpha</taxon>
        <taxon>Ascaridoidea</taxon>
        <taxon>Ascarididae</taxon>
        <taxon>Ascaris</taxon>
    </lineage>
</organism>
<feature type="domain" description="Metallo-beta-lactamase" evidence="1">
    <location>
        <begin position="54"/>
        <end position="104"/>
    </location>
</feature>
<dbReference type="GO" id="GO:0003723">
    <property type="term" value="F:RNA binding"/>
    <property type="evidence" value="ECO:0007669"/>
    <property type="project" value="TreeGrafter"/>
</dbReference>
<accession>A0A0M3IP77</accession>
<dbReference type="SUPFAM" id="SSF56281">
    <property type="entry name" value="Metallo-hydrolase/oxidoreductase"/>
    <property type="match status" value="2"/>
</dbReference>
<dbReference type="Gene3D" id="3.60.15.10">
    <property type="entry name" value="Ribonuclease Z/Hydroxyacylglutathione hydrolase-like"/>
    <property type="match status" value="2"/>
</dbReference>
<dbReference type="InterPro" id="IPR001279">
    <property type="entry name" value="Metallo-B-lactamas"/>
</dbReference>
<dbReference type="InterPro" id="IPR036866">
    <property type="entry name" value="RibonucZ/Hydroxyglut_hydro"/>
</dbReference>
<dbReference type="PANTHER" id="PTHR11203">
    <property type="entry name" value="CLEAVAGE AND POLYADENYLATION SPECIFICITY FACTOR FAMILY MEMBER"/>
    <property type="match status" value="1"/>
</dbReference>
<protein>
    <submittedName>
        <fullName evidence="3">Lactamase_B domain-containing protein</fullName>
    </submittedName>
</protein>
<dbReference type="CDD" id="cd06262">
    <property type="entry name" value="metallo-hydrolase-like_MBL-fold"/>
    <property type="match status" value="1"/>
</dbReference>
<dbReference type="Proteomes" id="UP000036681">
    <property type="component" value="Unplaced"/>
</dbReference>